<dbReference type="Gene3D" id="2.40.160.50">
    <property type="entry name" value="membrane protein fhac: a member of the omp85/tpsb transporter family"/>
    <property type="match status" value="1"/>
</dbReference>
<name>A0AAV1DH92_OLDCO</name>
<feature type="region of interest" description="Disordered" evidence="4">
    <location>
        <begin position="83"/>
        <end position="103"/>
    </location>
</feature>
<dbReference type="PANTHER" id="PTHR12815">
    <property type="entry name" value="SORTING AND ASSEMBLY MACHINERY SAMM50 PROTEIN FAMILY MEMBER"/>
    <property type="match status" value="1"/>
</dbReference>
<evidence type="ECO:0000256" key="1">
    <source>
        <dbReference type="ARBA" id="ARBA00022805"/>
    </source>
</evidence>
<dbReference type="Gene3D" id="3.10.20.310">
    <property type="entry name" value="membrane protein fhac"/>
    <property type="match status" value="2"/>
</dbReference>
<keyword evidence="1" id="KW-0934">Plastid</keyword>
<dbReference type="GO" id="GO:0009707">
    <property type="term" value="C:chloroplast outer membrane"/>
    <property type="evidence" value="ECO:0007669"/>
    <property type="project" value="UniProtKB-SubCell"/>
</dbReference>
<dbReference type="Proteomes" id="UP001161247">
    <property type="component" value="Chromosome 5"/>
</dbReference>
<dbReference type="InterPro" id="IPR000184">
    <property type="entry name" value="Bac_surfAg_D15"/>
</dbReference>
<evidence type="ECO:0000313" key="6">
    <source>
        <dbReference type="EMBL" id="CAI9106536.1"/>
    </source>
</evidence>
<comment type="subcellular location">
    <subcellularLocation>
        <location evidence="3">Plastid</location>
        <location evidence="3">Chloroplast outer membrane</location>
    </subcellularLocation>
</comment>
<keyword evidence="2" id="KW-0472">Membrane</keyword>
<evidence type="ECO:0000256" key="3">
    <source>
        <dbReference type="ARBA" id="ARBA00024013"/>
    </source>
</evidence>
<dbReference type="EMBL" id="OX459122">
    <property type="protein sequence ID" value="CAI9106536.1"/>
    <property type="molecule type" value="Genomic_DNA"/>
</dbReference>
<organism evidence="6 7">
    <name type="scientific">Oldenlandia corymbosa var. corymbosa</name>
    <dbReference type="NCBI Taxonomy" id="529605"/>
    <lineage>
        <taxon>Eukaryota</taxon>
        <taxon>Viridiplantae</taxon>
        <taxon>Streptophyta</taxon>
        <taxon>Embryophyta</taxon>
        <taxon>Tracheophyta</taxon>
        <taxon>Spermatophyta</taxon>
        <taxon>Magnoliopsida</taxon>
        <taxon>eudicotyledons</taxon>
        <taxon>Gunneridae</taxon>
        <taxon>Pentapetalae</taxon>
        <taxon>asterids</taxon>
        <taxon>lamiids</taxon>
        <taxon>Gentianales</taxon>
        <taxon>Rubiaceae</taxon>
        <taxon>Rubioideae</taxon>
        <taxon>Spermacoceae</taxon>
        <taxon>Hedyotis-Oldenlandia complex</taxon>
        <taxon>Oldenlandia</taxon>
    </lineage>
</organism>
<proteinExistence type="predicted"/>
<gene>
    <name evidence="6" type="ORF">OLC1_LOCUS15018</name>
</gene>
<dbReference type="FunFam" id="3.10.20.310:FF:000013">
    <property type="entry name" value="Outer envelope protein 80 chloroplastic"/>
    <property type="match status" value="1"/>
</dbReference>
<keyword evidence="1" id="KW-1002">Plastid outer membrane</keyword>
<evidence type="ECO:0000259" key="5">
    <source>
        <dbReference type="Pfam" id="PF01103"/>
    </source>
</evidence>
<reference evidence="6" key="1">
    <citation type="submission" date="2023-03" db="EMBL/GenBank/DDBJ databases">
        <authorList>
            <person name="Julca I."/>
        </authorList>
    </citation>
    <scope>NUCLEOTIDE SEQUENCE</scope>
</reference>
<dbReference type="GO" id="GO:0009658">
    <property type="term" value="P:chloroplast organization"/>
    <property type="evidence" value="ECO:0007669"/>
    <property type="project" value="TreeGrafter"/>
</dbReference>
<feature type="domain" description="Bacterial surface antigen (D15)" evidence="5">
    <location>
        <begin position="542"/>
        <end position="639"/>
    </location>
</feature>
<accession>A0AAV1DH92</accession>
<dbReference type="InterPro" id="IPR039910">
    <property type="entry name" value="D15-like"/>
</dbReference>
<protein>
    <submittedName>
        <fullName evidence="6">OLC1v1005718C1</fullName>
    </submittedName>
</protein>
<evidence type="ECO:0000256" key="2">
    <source>
        <dbReference type="ARBA" id="ARBA00023136"/>
    </source>
</evidence>
<dbReference type="AlphaFoldDB" id="A0AAV1DH92"/>
<feature type="domain" description="Bacterial surface antigen (D15)" evidence="5">
    <location>
        <begin position="357"/>
        <end position="530"/>
    </location>
</feature>
<dbReference type="Pfam" id="PF01103">
    <property type="entry name" value="Omp85"/>
    <property type="match status" value="2"/>
</dbReference>
<evidence type="ECO:0000313" key="7">
    <source>
        <dbReference type="Proteomes" id="UP001161247"/>
    </source>
</evidence>
<dbReference type="PANTHER" id="PTHR12815:SF32">
    <property type="entry name" value="OUTER ENVELOPE PROTEIN 80, CHLOROPLASTIC"/>
    <property type="match status" value="1"/>
</dbReference>
<keyword evidence="7" id="KW-1185">Reference proteome</keyword>
<dbReference type="GO" id="GO:0009793">
    <property type="term" value="P:embryo development ending in seed dormancy"/>
    <property type="evidence" value="ECO:0007669"/>
    <property type="project" value="TreeGrafter"/>
</dbReference>
<evidence type="ECO:0000256" key="4">
    <source>
        <dbReference type="SAM" id="MobiDB-lite"/>
    </source>
</evidence>
<sequence length="639" mass="69857">MTRNDNVRITSCSLKLHHYDLSPPLFSSPPPLFSNLLENTQRSPPKFPNFKFNPKTSLFLNFTKPLKFPNFFHSRPPLKPLFASISTSQNNGGGGSGGATQSVPAAKRSSWGEKIILISEVLVRNKNGEELESKDLEAEALNALKASPPNYAPPLRDVREDVRKILATGYFSSCNPVAINTRDGIRLEFQALSFIQFLIHINLFWHKFLEDTFRDGYGKVINTRHLHKATNSIDGWYTERGLVGKGDWSFLILVDSQVSGLLSYQEESLEFKCQKQNGEPTVGNTRPETILRQLTTKIGQVYSVLQGKKDENTLLAMGILEGASIVPQLAEESLGQLMITNGSLAGLIGSFTIHHNNLFGKNQKLNLSLERGKIDSIFKINHADPWIEGDDKRTLRSIIIQNSRTPGTLVHGTQPDNGNFTVGRLTAGIEYGRPIRPKWHGFAGLTFQRAGARGDRGNPLISDFYGSPLTASGNAHDNMLLAKVETIYTGSGDPGSSMICYLDFKMEQGIPLLPEWLVFNRVNARASKGLMVGPAHLDLSGNGVRGYEGALGSGRSFLMGSGELSFPLTGPVKGVVFADYGTDLGSGPTVPGDPAGARLKPCSGYGYGVGIRVITPLDPLRLEYAFNDQRIGKLHFGAG</sequence>